<dbReference type="RefSeq" id="WP_117325407.1">
    <property type="nucleotide sequence ID" value="NZ_QVTE01000008.1"/>
</dbReference>
<dbReference type="InterPro" id="IPR050487">
    <property type="entry name" value="FtsQ_DivIB"/>
</dbReference>
<dbReference type="GO" id="GO:0005886">
    <property type="term" value="C:plasma membrane"/>
    <property type="evidence" value="ECO:0007669"/>
    <property type="project" value="UniProtKB-SubCell"/>
</dbReference>
<dbReference type="Pfam" id="PF08478">
    <property type="entry name" value="POTRA_1"/>
    <property type="match status" value="1"/>
</dbReference>
<dbReference type="Proteomes" id="UP000264541">
    <property type="component" value="Unassembled WGS sequence"/>
</dbReference>
<dbReference type="Pfam" id="PF03799">
    <property type="entry name" value="FtsQ_DivIB_C"/>
    <property type="match status" value="1"/>
</dbReference>
<dbReference type="PANTHER" id="PTHR37820:SF1">
    <property type="entry name" value="CELL DIVISION PROTEIN FTSQ"/>
    <property type="match status" value="1"/>
</dbReference>
<dbReference type="HAMAP" id="MF_00912">
    <property type="entry name" value="DivIB"/>
    <property type="match status" value="1"/>
</dbReference>
<keyword evidence="2 8" id="KW-1003">Cell membrane</keyword>
<dbReference type="GO" id="GO:0032153">
    <property type="term" value="C:cell division site"/>
    <property type="evidence" value="ECO:0007669"/>
    <property type="project" value="UniProtKB-UniRule"/>
</dbReference>
<comment type="subcellular location">
    <subcellularLocation>
        <location evidence="8">Cell membrane</location>
        <topology evidence="8">Single-pass type II membrane protein</topology>
    </subcellularLocation>
    <subcellularLocation>
        <location evidence="1">Membrane</location>
    </subcellularLocation>
    <text evidence="8">Localizes to the division septum.</text>
</comment>
<dbReference type="InterPro" id="IPR005548">
    <property type="entry name" value="Cell_div_FtsQ/DivIB_C"/>
</dbReference>
<dbReference type="EMBL" id="QVTE01000008">
    <property type="protein sequence ID" value="RFU71181.1"/>
    <property type="molecule type" value="Genomic_DNA"/>
</dbReference>
<dbReference type="OrthoDB" id="1819027at2"/>
<evidence type="ECO:0000256" key="2">
    <source>
        <dbReference type="ARBA" id="ARBA00022475"/>
    </source>
</evidence>
<organism evidence="10 11">
    <name type="scientific">Peribacillus saganii</name>
    <dbReference type="NCBI Taxonomy" id="2303992"/>
    <lineage>
        <taxon>Bacteria</taxon>
        <taxon>Bacillati</taxon>
        <taxon>Bacillota</taxon>
        <taxon>Bacilli</taxon>
        <taxon>Bacillales</taxon>
        <taxon>Bacillaceae</taxon>
        <taxon>Peribacillus</taxon>
    </lineage>
</organism>
<dbReference type="Gene3D" id="3.40.50.10960">
    <property type="match status" value="1"/>
</dbReference>
<evidence type="ECO:0000256" key="4">
    <source>
        <dbReference type="ARBA" id="ARBA00022692"/>
    </source>
</evidence>
<dbReference type="PROSITE" id="PS51779">
    <property type="entry name" value="POTRA"/>
    <property type="match status" value="1"/>
</dbReference>
<keyword evidence="3 8" id="KW-0132">Cell division</keyword>
<dbReference type="InterPro" id="IPR034746">
    <property type="entry name" value="POTRA"/>
</dbReference>
<dbReference type="GO" id="GO:0043093">
    <property type="term" value="P:FtsZ-dependent cytokinesis"/>
    <property type="evidence" value="ECO:0007669"/>
    <property type="project" value="UniProtKB-UniRule"/>
</dbReference>
<feature type="domain" description="POTRA" evidence="9">
    <location>
        <begin position="50"/>
        <end position="118"/>
    </location>
</feature>
<accession>A0A372LSJ1</accession>
<evidence type="ECO:0000256" key="5">
    <source>
        <dbReference type="ARBA" id="ARBA00022989"/>
    </source>
</evidence>
<comment type="similarity">
    <text evidence="8">Belongs to the FtsQ/DivIB family. DivIB subfamily.</text>
</comment>
<gene>
    <name evidence="8" type="primary">divIB</name>
    <name evidence="10" type="ORF">D0469_04380</name>
</gene>
<dbReference type="InterPro" id="IPR026580">
    <property type="entry name" value="DivIB"/>
</dbReference>
<feature type="transmembrane region" description="Helical" evidence="8">
    <location>
        <begin position="28"/>
        <end position="46"/>
    </location>
</feature>
<proteinExistence type="inferred from homology"/>
<evidence type="ECO:0000313" key="11">
    <source>
        <dbReference type="Proteomes" id="UP000264541"/>
    </source>
</evidence>
<evidence type="ECO:0000256" key="1">
    <source>
        <dbReference type="ARBA" id="ARBA00004370"/>
    </source>
</evidence>
<keyword evidence="7 8" id="KW-0131">Cell cycle</keyword>
<dbReference type="Gene3D" id="3.10.20.310">
    <property type="entry name" value="membrane protein fhac"/>
    <property type="match status" value="1"/>
</dbReference>
<comment type="function">
    <text evidence="8">Cell division protein that may be involved in stabilizing or promoting the assembly of the division complex.</text>
</comment>
<dbReference type="InterPro" id="IPR013685">
    <property type="entry name" value="POTRA_FtsQ_type"/>
</dbReference>
<keyword evidence="4 8" id="KW-0812">Transmembrane</keyword>
<protein>
    <recommendedName>
        <fullName evidence="8">Cell division protein DivIB</fullName>
    </recommendedName>
</protein>
<keyword evidence="11" id="KW-1185">Reference proteome</keyword>
<evidence type="ECO:0000256" key="6">
    <source>
        <dbReference type="ARBA" id="ARBA00023136"/>
    </source>
</evidence>
<evidence type="ECO:0000256" key="8">
    <source>
        <dbReference type="HAMAP-Rule" id="MF_00912"/>
    </source>
</evidence>
<sequence>MENGKIVSIEDRIPKLKELRKRKANRRLILLLSLFFILIACVIYFISPLSEIRSIKVQGNRYISSGKIIQLSGLSEGSSIWKVGTKEIAGEIKRYPEIKSASVAIKLPSTVLITVADHDRIAYLANDGRFFPILENGEILEPLKKQEIPVHAPVLIDFKKGKALNQLLNELEKIPQEITNSISEIHHTPKKTDTYHITLYMNDGYEVSATSRTLSDKLVHYPSIISQLQPGVKGVIDLEVASFFKAYETKVREANKGKENDSDESER</sequence>
<comment type="caution">
    <text evidence="10">The sequence shown here is derived from an EMBL/GenBank/DDBJ whole genome shotgun (WGS) entry which is preliminary data.</text>
</comment>
<reference evidence="10 11" key="1">
    <citation type="submission" date="2018-08" db="EMBL/GenBank/DDBJ databases">
        <title>Bacillus chawlae sp. nov., Bacillus glennii sp. nov., and Bacillus saganii sp. nov. Isolated from the Vehicle Assembly Building at Kennedy Space Center where the Viking Spacecraft were Assembled.</title>
        <authorList>
            <person name="Seuylemezian A."/>
            <person name="Vaishampayan P."/>
        </authorList>
    </citation>
    <scope>NUCLEOTIDE SEQUENCE [LARGE SCALE GENOMIC DNA]</scope>
    <source>
        <strain evidence="10 11">V47-23a</strain>
    </source>
</reference>
<evidence type="ECO:0000313" key="10">
    <source>
        <dbReference type="EMBL" id="RFU71181.1"/>
    </source>
</evidence>
<evidence type="ECO:0000256" key="3">
    <source>
        <dbReference type="ARBA" id="ARBA00022618"/>
    </source>
</evidence>
<name>A0A372LSJ1_9BACI</name>
<dbReference type="PANTHER" id="PTHR37820">
    <property type="entry name" value="CELL DIVISION PROTEIN DIVIB"/>
    <property type="match status" value="1"/>
</dbReference>
<evidence type="ECO:0000256" key="7">
    <source>
        <dbReference type="ARBA" id="ARBA00023306"/>
    </source>
</evidence>
<keyword evidence="6 8" id="KW-0472">Membrane</keyword>
<evidence type="ECO:0000259" key="9">
    <source>
        <dbReference type="PROSITE" id="PS51779"/>
    </source>
</evidence>
<dbReference type="AlphaFoldDB" id="A0A372LSJ1"/>
<keyword evidence="5 8" id="KW-1133">Transmembrane helix</keyword>